<dbReference type="GO" id="GO:0005524">
    <property type="term" value="F:ATP binding"/>
    <property type="evidence" value="ECO:0007669"/>
    <property type="project" value="UniProtKB-KW"/>
</dbReference>
<evidence type="ECO:0000259" key="18">
    <source>
        <dbReference type="PROSITE" id="PS50885"/>
    </source>
</evidence>
<dbReference type="Gene3D" id="3.30.565.10">
    <property type="entry name" value="Histidine kinase-like ATPase, C-terminal domain"/>
    <property type="match status" value="1"/>
</dbReference>
<evidence type="ECO:0000256" key="4">
    <source>
        <dbReference type="ARBA" id="ARBA00022475"/>
    </source>
</evidence>
<dbReference type="EC" id="2.7.13.3" evidence="3"/>
<evidence type="ECO:0000313" key="19">
    <source>
        <dbReference type="EMBL" id="EME70146.1"/>
    </source>
</evidence>
<evidence type="ECO:0000256" key="16">
    <source>
        <dbReference type="SAM" id="Phobius"/>
    </source>
</evidence>
<keyword evidence="6" id="KW-0597">Phosphoprotein</keyword>
<dbReference type="STRING" id="1244869.H261_10084"/>
<dbReference type="SUPFAM" id="SSF55874">
    <property type="entry name" value="ATPase domain of HSP90 chaperone/DNA topoisomerase II/histidine kinase"/>
    <property type="match status" value="1"/>
</dbReference>
<keyword evidence="13" id="KW-0902">Two-component regulatory system</keyword>
<feature type="transmembrane region" description="Helical" evidence="16">
    <location>
        <begin position="197"/>
        <end position="216"/>
    </location>
</feature>
<evidence type="ECO:0000256" key="6">
    <source>
        <dbReference type="ARBA" id="ARBA00022553"/>
    </source>
</evidence>
<dbReference type="PANTHER" id="PTHR44936:SF5">
    <property type="entry name" value="SENSOR HISTIDINE KINASE ENVZ"/>
    <property type="match status" value="1"/>
</dbReference>
<comment type="caution">
    <text evidence="19">The sequence shown here is derived from an EMBL/GenBank/DDBJ whole genome shotgun (WGS) entry which is preliminary data.</text>
</comment>
<evidence type="ECO:0000256" key="8">
    <source>
        <dbReference type="ARBA" id="ARBA00022692"/>
    </source>
</evidence>
<dbReference type="PRINTS" id="PR00344">
    <property type="entry name" value="BCTRLSENSOR"/>
</dbReference>
<evidence type="ECO:0000256" key="2">
    <source>
        <dbReference type="ARBA" id="ARBA00004429"/>
    </source>
</evidence>
<evidence type="ECO:0000256" key="15">
    <source>
        <dbReference type="SAM" id="MobiDB-lite"/>
    </source>
</evidence>
<dbReference type="SMART" id="SM00304">
    <property type="entry name" value="HAMP"/>
    <property type="match status" value="1"/>
</dbReference>
<dbReference type="CDD" id="cd00082">
    <property type="entry name" value="HisKA"/>
    <property type="match status" value="1"/>
</dbReference>
<dbReference type="InterPro" id="IPR036097">
    <property type="entry name" value="HisK_dim/P_sf"/>
</dbReference>
<reference evidence="19 20" key="1">
    <citation type="journal article" date="2014" name="Genome Announc.">
        <title>Draft Genome Sequence of Magnetospirillum sp. Strain SO-1, a Freshwater Magnetotactic Bacterium Isolated from the Ol'khovka River, Russia.</title>
        <authorList>
            <person name="Grouzdev D.S."/>
            <person name="Dziuba M.V."/>
            <person name="Sukhacheva M.S."/>
            <person name="Mardanov A.V."/>
            <person name="Beletskiy A.V."/>
            <person name="Kuznetsov B.B."/>
            <person name="Skryabin K.G."/>
        </authorList>
    </citation>
    <scope>NUCLEOTIDE SEQUENCE [LARGE SCALE GENOMIC DNA]</scope>
    <source>
        <strain evidence="19 20">SO-1</strain>
    </source>
</reference>
<protein>
    <recommendedName>
        <fullName evidence="3">histidine kinase</fullName>
        <ecNumber evidence="3">2.7.13.3</ecNumber>
    </recommendedName>
</protein>
<evidence type="ECO:0000256" key="13">
    <source>
        <dbReference type="ARBA" id="ARBA00023012"/>
    </source>
</evidence>
<keyword evidence="9" id="KW-0547">Nucleotide-binding</keyword>
<evidence type="ECO:0000256" key="9">
    <source>
        <dbReference type="ARBA" id="ARBA00022741"/>
    </source>
</evidence>
<keyword evidence="12 16" id="KW-1133">Transmembrane helix</keyword>
<comment type="subcellular location">
    <subcellularLocation>
        <location evidence="2">Cell inner membrane</location>
        <topology evidence="2">Multi-pass membrane protein</topology>
    </subcellularLocation>
</comment>
<feature type="domain" description="HAMP" evidence="18">
    <location>
        <begin position="217"/>
        <end position="269"/>
    </location>
</feature>
<keyword evidence="5" id="KW-0997">Cell inner membrane</keyword>
<keyword evidence="20" id="KW-1185">Reference proteome</keyword>
<evidence type="ECO:0000256" key="14">
    <source>
        <dbReference type="ARBA" id="ARBA00023136"/>
    </source>
</evidence>
<keyword evidence="14 16" id="KW-0472">Membrane</keyword>
<evidence type="ECO:0000259" key="17">
    <source>
        <dbReference type="PROSITE" id="PS50109"/>
    </source>
</evidence>
<dbReference type="GO" id="GO:0005886">
    <property type="term" value="C:plasma membrane"/>
    <property type="evidence" value="ECO:0007669"/>
    <property type="project" value="UniProtKB-SubCell"/>
</dbReference>
<feature type="compositionally biased region" description="Gly residues" evidence="15">
    <location>
        <begin position="145"/>
        <end position="162"/>
    </location>
</feature>
<dbReference type="AlphaFoldDB" id="M2YAX6"/>
<dbReference type="SMART" id="SM00387">
    <property type="entry name" value="HATPase_c"/>
    <property type="match status" value="1"/>
</dbReference>
<evidence type="ECO:0000256" key="1">
    <source>
        <dbReference type="ARBA" id="ARBA00000085"/>
    </source>
</evidence>
<keyword evidence="11" id="KW-0067">ATP-binding</keyword>
<dbReference type="InterPro" id="IPR036890">
    <property type="entry name" value="HATPase_C_sf"/>
</dbReference>
<dbReference type="InterPro" id="IPR004358">
    <property type="entry name" value="Sig_transdc_His_kin-like_C"/>
</dbReference>
<evidence type="ECO:0000256" key="7">
    <source>
        <dbReference type="ARBA" id="ARBA00022679"/>
    </source>
</evidence>
<accession>M2YAX6</accession>
<dbReference type="PROSITE" id="PS50885">
    <property type="entry name" value="HAMP"/>
    <property type="match status" value="1"/>
</dbReference>
<dbReference type="PANTHER" id="PTHR44936">
    <property type="entry name" value="SENSOR PROTEIN CREC"/>
    <property type="match status" value="1"/>
</dbReference>
<dbReference type="eggNOG" id="COG5002">
    <property type="taxonomic scope" value="Bacteria"/>
</dbReference>
<dbReference type="InterPro" id="IPR050980">
    <property type="entry name" value="2C_sensor_his_kinase"/>
</dbReference>
<dbReference type="InterPro" id="IPR005467">
    <property type="entry name" value="His_kinase_dom"/>
</dbReference>
<keyword evidence="10 19" id="KW-0418">Kinase</keyword>
<proteinExistence type="predicted"/>
<dbReference type="Pfam" id="PF02518">
    <property type="entry name" value="HATPase_c"/>
    <property type="match status" value="1"/>
</dbReference>
<dbReference type="InterPro" id="IPR003660">
    <property type="entry name" value="HAMP_dom"/>
</dbReference>
<feature type="domain" description="Histidine kinase" evidence="17">
    <location>
        <begin position="277"/>
        <end position="476"/>
    </location>
</feature>
<dbReference type="Pfam" id="PF00512">
    <property type="entry name" value="HisKA"/>
    <property type="match status" value="1"/>
</dbReference>
<dbReference type="CDD" id="cd00075">
    <property type="entry name" value="HATPase"/>
    <property type="match status" value="1"/>
</dbReference>
<dbReference type="SMART" id="SM00388">
    <property type="entry name" value="HisKA"/>
    <property type="match status" value="1"/>
</dbReference>
<dbReference type="GO" id="GO:0000155">
    <property type="term" value="F:phosphorelay sensor kinase activity"/>
    <property type="evidence" value="ECO:0007669"/>
    <property type="project" value="InterPro"/>
</dbReference>
<evidence type="ECO:0000256" key="12">
    <source>
        <dbReference type="ARBA" id="ARBA00022989"/>
    </source>
</evidence>
<gene>
    <name evidence="19" type="ORF">H261_10084</name>
</gene>
<keyword evidence="8 16" id="KW-0812">Transmembrane</keyword>
<evidence type="ECO:0000256" key="5">
    <source>
        <dbReference type="ARBA" id="ARBA00022519"/>
    </source>
</evidence>
<evidence type="ECO:0000313" key="20">
    <source>
        <dbReference type="Proteomes" id="UP000011744"/>
    </source>
</evidence>
<keyword evidence="7" id="KW-0808">Transferase</keyword>
<evidence type="ECO:0000256" key="10">
    <source>
        <dbReference type="ARBA" id="ARBA00022777"/>
    </source>
</evidence>
<dbReference type="EMBL" id="AONQ01000022">
    <property type="protein sequence ID" value="EME70146.1"/>
    <property type="molecule type" value="Genomic_DNA"/>
</dbReference>
<comment type="catalytic activity">
    <reaction evidence="1">
        <text>ATP + protein L-histidine = ADP + protein N-phospho-L-histidine.</text>
        <dbReference type="EC" id="2.7.13.3"/>
    </reaction>
</comment>
<name>M2YAX6_9PROT</name>
<sequence>MRTARFRLLPDSVVGRTALVLVAALLISAATAVVLFAAQRQEALETIGGRNAAERVAGLVTLAEQVAPQLRQDTLNSQDTPNFRVGWGPQPVALDDENFGLAAYVRSSLESGLEGRGIKVSTRPGPLLAGPNTGIGRGGRHMHGPGSGAPGGPGIGGPGGGRPIGPALRVSVHLKDGSWLNVLAPLDLGDPLWRPRFVAPLVIALVLVTLVALLAVRRATRPFATFAAAAERLGVDVSAPPLAETGPREVRQAAQAFNVMQGRITRFVQDRTQMLAAISHDLKTPITRLRLRAEFMEDDDQRARMLTDLEEMEAMIAATLAFARDDAASEPRIRLDLAAMVQGMVEDLDDLGARCGYRGPQSLVVEARPAALKRALANLIDNAIKYGGSAAVTLETSGRDALVVVEDQGPGIPAEARERVFAPFVRLETSRSRDTGGTGLGLAVARAAIRAHGGDITLADRPGGGLRVTVSLPGMEG</sequence>
<dbReference type="PATRIC" id="fig|1244869.3.peg.2041"/>
<dbReference type="SUPFAM" id="SSF47384">
    <property type="entry name" value="Homodimeric domain of signal transducing histidine kinase"/>
    <property type="match status" value="1"/>
</dbReference>
<keyword evidence="4" id="KW-1003">Cell membrane</keyword>
<evidence type="ECO:0000256" key="3">
    <source>
        <dbReference type="ARBA" id="ARBA00012438"/>
    </source>
</evidence>
<dbReference type="RefSeq" id="WP_008616967.1">
    <property type="nucleotide sequence ID" value="NZ_AONQ01000022.1"/>
</dbReference>
<dbReference type="Proteomes" id="UP000011744">
    <property type="component" value="Unassembled WGS sequence"/>
</dbReference>
<dbReference type="Gene3D" id="1.10.287.130">
    <property type="match status" value="1"/>
</dbReference>
<organism evidence="19 20">
    <name type="scientific">Paramagnetospirillum caucaseum</name>
    <dbReference type="NCBI Taxonomy" id="1244869"/>
    <lineage>
        <taxon>Bacteria</taxon>
        <taxon>Pseudomonadati</taxon>
        <taxon>Pseudomonadota</taxon>
        <taxon>Alphaproteobacteria</taxon>
        <taxon>Rhodospirillales</taxon>
        <taxon>Magnetospirillaceae</taxon>
        <taxon>Paramagnetospirillum</taxon>
    </lineage>
</organism>
<dbReference type="Pfam" id="PF00672">
    <property type="entry name" value="HAMP"/>
    <property type="match status" value="1"/>
</dbReference>
<dbReference type="InterPro" id="IPR003594">
    <property type="entry name" value="HATPase_dom"/>
</dbReference>
<evidence type="ECO:0000256" key="11">
    <source>
        <dbReference type="ARBA" id="ARBA00022840"/>
    </source>
</evidence>
<dbReference type="InterPro" id="IPR003661">
    <property type="entry name" value="HisK_dim/P_dom"/>
</dbReference>
<dbReference type="PROSITE" id="PS50109">
    <property type="entry name" value="HIS_KIN"/>
    <property type="match status" value="1"/>
</dbReference>
<feature type="region of interest" description="Disordered" evidence="15">
    <location>
        <begin position="137"/>
        <end position="162"/>
    </location>
</feature>